<reference evidence="3" key="1">
    <citation type="submission" date="2021-03" db="EMBL/GenBank/DDBJ databases">
        <title>Agromyces archimandritus sp. nov., isolated from the cockroach Archimandrita tessellata.</title>
        <authorList>
            <person name="Guzman J."/>
            <person name="Ortuzar M."/>
            <person name="Poehlein A."/>
            <person name="Daniel R."/>
            <person name="Trujillo M."/>
            <person name="Vilcinskas A."/>
        </authorList>
    </citation>
    <scope>NUCLEOTIDE SEQUENCE</scope>
    <source>
        <strain evidence="3">G127AT</strain>
    </source>
</reference>
<keyword evidence="4" id="KW-1185">Reference proteome</keyword>
<name>A0A975FN85_9MICO</name>
<keyword evidence="2" id="KW-1133">Transmembrane helix</keyword>
<protein>
    <submittedName>
        <fullName evidence="3">Uncharacterized protein</fullName>
    </submittedName>
</protein>
<dbReference type="RefSeq" id="WP_210900560.1">
    <property type="nucleotide sequence ID" value="NZ_CP071696.1"/>
</dbReference>
<keyword evidence="2" id="KW-0812">Transmembrane</keyword>
<dbReference type="Pfam" id="PF19950">
    <property type="entry name" value="DUF6412"/>
    <property type="match status" value="1"/>
</dbReference>
<dbReference type="InterPro" id="IPR045635">
    <property type="entry name" value="DUF6412"/>
</dbReference>
<proteinExistence type="predicted"/>
<sequence length="101" mass="10233">MIETPTPTSVTGLLQFLGQLAELAIASNAHLALVVLGLVGVAATAVLLTVRVMPALVSADPAGAATRLRQTVDPSRLLSQSDPDAPGRVRPRAPGLAFAAA</sequence>
<evidence type="ECO:0000313" key="4">
    <source>
        <dbReference type="Proteomes" id="UP000671914"/>
    </source>
</evidence>
<organism evidence="3 4">
    <name type="scientific">Agromyces archimandritae</name>
    <dbReference type="NCBI Taxonomy" id="2781962"/>
    <lineage>
        <taxon>Bacteria</taxon>
        <taxon>Bacillati</taxon>
        <taxon>Actinomycetota</taxon>
        <taxon>Actinomycetes</taxon>
        <taxon>Micrococcales</taxon>
        <taxon>Microbacteriaceae</taxon>
        <taxon>Agromyces</taxon>
    </lineage>
</organism>
<feature type="compositionally biased region" description="Polar residues" evidence="1">
    <location>
        <begin position="68"/>
        <end position="82"/>
    </location>
</feature>
<feature type="transmembrane region" description="Helical" evidence="2">
    <location>
        <begin position="29"/>
        <end position="50"/>
    </location>
</feature>
<gene>
    <name evidence="3" type="ORF">G127AT_04785</name>
</gene>
<dbReference type="EMBL" id="CP071696">
    <property type="protein sequence ID" value="QTX05535.1"/>
    <property type="molecule type" value="Genomic_DNA"/>
</dbReference>
<keyword evidence="2" id="KW-0472">Membrane</keyword>
<accession>A0A975FN85</accession>
<dbReference type="Proteomes" id="UP000671914">
    <property type="component" value="Chromosome"/>
</dbReference>
<feature type="region of interest" description="Disordered" evidence="1">
    <location>
        <begin position="67"/>
        <end position="101"/>
    </location>
</feature>
<evidence type="ECO:0000256" key="2">
    <source>
        <dbReference type="SAM" id="Phobius"/>
    </source>
</evidence>
<dbReference type="KEGG" id="aarc:G127AT_04785"/>
<dbReference type="AlphaFoldDB" id="A0A975FN85"/>
<evidence type="ECO:0000313" key="3">
    <source>
        <dbReference type="EMBL" id="QTX05535.1"/>
    </source>
</evidence>
<evidence type="ECO:0000256" key="1">
    <source>
        <dbReference type="SAM" id="MobiDB-lite"/>
    </source>
</evidence>